<feature type="domain" description="Aminoglycoside phosphotransferase" evidence="1">
    <location>
        <begin position="54"/>
        <end position="268"/>
    </location>
</feature>
<dbReference type="AlphaFoldDB" id="A0A1H4LZT6"/>
<gene>
    <name evidence="2" type="ORF">SAMN04489793_0745</name>
</gene>
<dbReference type="SUPFAM" id="SSF56112">
    <property type="entry name" value="Protein kinase-like (PK-like)"/>
    <property type="match status" value="1"/>
</dbReference>
<keyword evidence="3" id="KW-1185">Reference proteome</keyword>
<name>A0A1H4LZT6_TSUTY</name>
<dbReference type="GO" id="GO:0016740">
    <property type="term" value="F:transferase activity"/>
    <property type="evidence" value="ECO:0007669"/>
    <property type="project" value="UniProtKB-KW"/>
</dbReference>
<dbReference type="InterPro" id="IPR002575">
    <property type="entry name" value="Aminoglycoside_PTrfase"/>
</dbReference>
<dbReference type="EMBL" id="FNSA01000003">
    <property type="protein sequence ID" value="SEB76077.1"/>
    <property type="molecule type" value="Genomic_DNA"/>
</dbReference>
<dbReference type="STRING" id="57704.SAMN04489793_0745"/>
<dbReference type="Gene3D" id="3.90.1200.10">
    <property type="match status" value="1"/>
</dbReference>
<organism evidence="2 3">
    <name type="scientific">Tsukamurella tyrosinosolvens</name>
    <dbReference type="NCBI Taxonomy" id="57704"/>
    <lineage>
        <taxon>Bacteria</taxon>
        <taxon>Bacillati</taxon>
        <taxon>Actinomycetota</taxon>
        <taxon>Actinomycetes</taxon>
        <taxon>Mycobacteriales</taxon>
        <taxon>Tsukamurellaceae</taxon>
        <taxon>Tsukamurella</taxon>
    </lineage>
</organism>
<evidence type="ECO:0000259" key="1">
    <source>
        <dbReference type="Pfam" id="PF01636"/>
    </source>
</evidence>
<accession>A0A1H4LZT6</accession>
<keyword evidence="2" id="KW-0808">Transferase</keyword>
<dbReference type="InterPro" id="IPR011009">
    <property type="entry name" value="Kinase-like_dom_sf"/>
</dbReference>
<proteinExistence type="predicted"/>
<dbReference type="Pfam" id="PF01636">
    <property type="entry name" value="APH"/>
    <property type="match status" value="1"/>
</dbReference>
<reference evidence="3" key="1">
    <citation type="submission" date="2016-10" db="EMBL/GenBank/DDBJ databases">
        <authorList>
            <person name="Varghese N."/>
            <person name="Submissions S."/>
        </authorList>
    </citation>
    <scope>NUCLEOTIDE SEQUENCE [LARGE SCALE GENOMIC DNA]</scope>
    <source>
        <strain evidence="3">DSM 44234</strain>
    </source>
</reference>
<sequence>MARVNDMTGTERTARTAAAVDAATGAARELGLAVTGTTVLHDLFSVVVRLEPAPVVVRIPTVLPASETAESVARRQADELAVTAWLAAQGEPVLRPSPLVPAAPVQRDGLSMTFWEYVEEDRAAEPDYAANAESTARLHAVLRDYPGELGFLATADPDGVAAHLDLLDGRPDLLPAADVARARAEWAALEPAVRSRAEFESRFPGADLQPIHGDCPPANMFAAVDGLRYADFELVTLGPVEWDLAALGPDLEAAYDRGAAAAGIRGLRPDVLEFVNAVGVLRAITTLALVPQLPELAQYLQPVVEQWRSADA</sequence>
<evidence type="ECO:0000313" key="3">
    <source>
        <dbReference type="Proteomes" id="UP000182241"/>
    </source>
</evidence>
<evidence type="ECO:0000313" key="2">
    <source>
        <dbReference type="EMBL" id="SEB76077.1"/>
    </source>
</evidence>
<protein>
    <submittedName>
        <fullName evidence="2">Phosphotransferase enzyme family protein</fullName>
    </submittedName>
</protein>
<dbReference type="Proteomes" id="UP000182241">
    <property type="component" value="Unassembled WGS sequence"/>
</dbReference>